<dbReference type="GO" id="GO:0000731">
    <property type="term" value="P:DNA synthesis involved in DNA repair"/>
    <property type="evidence" value="ECO:0007669"/>
    <property type="project" value="TreeGrafter"/>
</dbReference>
<name>A0A5J4SNW3_9ZZZZ</name>
<reference evidence="2" key="1">
    <citation type="submission" date="2019-03" db="EMBL/GenBank/DDBJ databases">
        <title>Single cell metagenomics reveals metabolic interactions within the superorganism composed of flagellate Streblomastix strix and complex community of Bacteroidetes bacteria on its surface.</title>
        <authorList>
            <person name="Treitli S.C."/>
            <person name="Kolisko M."/>
            <person name="Husnik F."/>
            <person name="Keeling P."/>
            <person name="Hampl V."/>
        </authorList>
    </citation>
    <scope>NUCLEOTIDE SEQUENCE</scope>
    <source>
        <strain evidence="2">STM</strain>
    </source>
</reference>
<accession>A0A5J4SNW3</accession>
<protein>
    <recommendedName>
        <fullName evidence="1">ATPase AAA-type core domain-containing protein</fullName>
    </recommendedName>
</protein>
<dbReference type="PANTHER" id="PTHR32182">
    <property type="entry name" value="DNA REPLICATION AND REPAIR PROTEIN RECF"/>
    <property type="match status" value="1"/>
</dbReference>
<dbReference type="Pfam" id="PF13304">
    <property type="entry name" value="AAA_21"/>
    <property type="match status" value="1"/>
</dbReference>
<feature type="domain" description="ATPase AAA-type core" evidence="1">
    <location>
        <begin position="31"/>
        <end position="320"/>
    </location>
</feature>
<dbReference type="InterPro" id="IPR014555">
    <property type="entry name" value="RecF-like"/>
</dbReference>
<dbReference type="SUPFAM" id="SSF52540">
    <property type="entry name" value="P-loop containing nucleoside triphosphate hydrolases"/>
    <property type="match status" value="1"/>
</dbReference>
<evidence type="ECO:0000313" key="2">
    <source>
        <dbReference type="EMBL" id="KAA6346970.1"/>
    </source>
</evidence>
<dbReference type="AlphaFoldDB" id="A0A5J4SNW3"/>
<sequence length="371" mass="42346">MEKITKLKKIIINGYKSISPDKSVTIELEDINILLGANGSGKSNIISFFKMLNYMMTGSFQLFVEKTGTSQLFLHYGSKHTSAIKGELHFESNTHYDNYIFQLTYATPDRLIITSEEIVWGEKRREKPQTLALKSDFRESALINSTNTTIAIIRKILSNCKVYQFHDSSSESPIRQSSPTNTVNYLQAEGNNLASFLYLLKRYYVPNYNKIVSYIKLIMPQFKDFYLEPNEGGYLMLSWVDISPNDYVLLPQQFSDGTIRFIALATLLLQPATMMPQVIIVDEPELGLHPYAINQLAEMIKEASKHTQIIVATQSPGLVDEFSANQITIIERDEENECTIVNQLNEEKLAEWLKHYSLSELWDKNVIGGRP</sequence>
<dbReference type="InterPro" id="IPR027417">
    <property type="entry name" value="P-loop_NTPase"/>
</dbReference>
<dbReference type="PANTHER" id="PTHR32182:SF22">
    <property type="entry name" value="ATP-DEPENDENT ENDONUCLEASE, OLD FAMILY-RELATED"/>
    <property type="match status" value="1"/>
</dbReference>
<dbReference type="InterPro" id="IPR003959">
    <property type="entry name" value="ATPase_AAA_core"/>
</dbReference>
<comment type="caution">
    <text evidence="2">The sequence shown here is derived from an EMBL/GenBank/DDBJ whole genome shotgun (WGS) entry which is preliminary data.</text>
</comment>
<organism evidence="2">
    <name type="scientific">termite gut metagenome</name>
    <dbReference type="NCBI Taxonomy" id="433724"/>
    <lineage>
        <taxon>unclassified sequences</taxon>
        <taxon>metagenomes</taxon>
        <taxon>organismal metagenomes</taxon>
    </lineage>
</organism>
<proteinExistence type="predicted"/>
<dbReference type="GO" id="GO:0006302">
    <property type="term" value="P:double-strand break repair"/>
    <property type="evidence" value="ECO:0007669"/>
    <property type="project" value="TreeGrafter"/>
</dbReference>
<gene>
    <name evidence="2" type="ORF">EZS27_005551</name>
</gene>
<dbReference type="EMBL" id="SNRY01000111">
    <property type="protein sequence ID" value="KAA6346970.1"/>
    <property type="molecule type" value="Genomic_DNA"/>
</dbReference>
<dbReference type="GO" id="GO:0005524">
    <property type="term" value="F:ATP binding"/>
    <property type="evidence" value="ECO:0007669"/>
    <property type="project" value="InterPro"/>
</dbReference>
<dbReference type="PIRSF" id="PIRSF029347">
    <property type="entry name" value="RecF"/>
    <property type="match status" value="1"/>
</dbReference>
<dbReference type="Gene3D" id="3.40.50.300">
    <property type="entry name" value="P-loop containing nucleotide triphosphate hydrolases"/>
    <property type="match status" value="1"/>
</dbReference>
<dbReference type="GO" id="GO:0016887">
    <property type="term" value="F:ATP hydrolysis activity"/>
    <property type="evidence" value="ECO:0007669"/>
    <property type="project" value="InterPro"/>
</dbReference>
<evidence type="ECO:0000259" key="1">
    <source>
        <dbReference type="Pfam" id="PF13304"/>
    </source>
</evidence>